<organism evidence="1 2">
    <name type="scientific">Ambrosiozyma monospora</name>
    <name type="common">Yeast</name>
    <name type="synonym">Endomycopsis monosporus</name>
    <dbReference type="NCBI Taxonomy" id="43982"/>
    <lineage>
        <taxon>Eukaryota</taxon>
        <taxon>Fungi</taxon>
        <taxon>Dikarya</taxon>
        <taxon>Ascomycota</taxon>
        <taxon>Saccharomycotina</taxon>
        <taxon>Pichiomycetes</taxon>
        <taxon>Pichiales</taxon>
        <taxon>Pichiaceae</taxon>
        <taxon>Ambrosiozyma</taxon>
    </lineage>
</organism>
<name>A0ACB5TRT7_AMBMO</name>
<evidence type="ECO:0000313" key="2">
    <source>
        <dbReference type="Proteomes" id="UP001165064"/>
    </source>
</evidence>
<protein>
    <submittedName>
        <fullName evidence="1">Unnamed protein product</fullName>
    </submittedName>
</protein>
<dbReference type="Proteomes" id="UP001165064">
    <property type="component" value="Unassembled WGS sequence"/>
</dbReference>
<accession>A0ACB5TRT7</accession>
<dbReference type="EMBL" id="BSXS01008915">
    <property type="protein sequence ID" value="GME94069.1"/>
    <property type="molecule type" value="Genomic_DNA"/>
</dbReference>
<evidence type="ECO:0000313" key="1">
    <source>
        <dbReference type="EMBL" id="GME94069.1"/>
    </source>
</evidence>
<proteinExistence type="predicted"/>
<reference evidence="1" key="1">
    <citation type="submission" date="2023-04" db="EMBL/GenBank/DDBJ databases">
        <title>Ambrosiozyma monospora NBRC 10751.</title>
        <authorList>
            <person name="Ichikawa N."/>
            <person name="Sato H."/>
            <person name="Tonouchi N."/>
        </authorList>
    </citation>
    <scope>NUCLEOTIDE SEQUENCE</scope>
    <source>
        <strain evidence="1">NBRC 10751</strain>
    </source>
</reference>
<comment type="caution">
    <text evidence="1">The sequence shown here is derived from an EMBL/GenBank/DDBJ whole genome shotgun (WGS) entry which is preliminary data.</text>
</comment>
<sequence length="418" mass="47613">MKFLSFYLLFTTLLTTVFAAGGLLKNTDRVPRDQLELLKKHTNSLIKNYVITVDESNFEEVVLNSGKNSFVKFYADWCSHCKKMAPTWESLALGFKDKEEMQIVEINADKNKKIGKMFGINGYPTLKLFKADDVKHPLDYSGARDYKSFINFIKATTGIEGRTAKPPGAKGPKKSASKVVQLHDGSIERMVERKERSAIIAFTKEKCIHCERLKDTWNKLADVYHRDLDRVLISQVNTSGDEPTDWLKNRYEVSSYPTILFVTDGNLDEPELYEGDRSLEDLVRFVNEKTLLHRSADGGLDSLAGTLPQMNDKIKAFVGSNRVTRIAMVRDVVNDLRILDKEKKFTEEIKYYAKVINSLVSGGFEFIDGEISRLDNMMKSGALNEDSRDSIRMRLNALKLFKSYETPESHEVGNRDEL</sequence>
<keyword evidence="2" id="KW-1185">Reference proteome</keyword>
<gene>
    <name evidence="1" type="ORF">Amon02_000948200</name>
</gene>